<evidence type="ECO:0000259" key="2">
    <source>
        <dbReference type="PROSITE" id="PS50181"/>
    </source>
</evidence>
<dbReference type="GO" id="GO:0019005">
    <property type="term" value="C:SCF ubiquitin ligase complex"/>
    <property type="evidence" value="ECO:0007669"/>
    <property type="project" value="TreeGrafter"/>
</dbReference>
<dbReference type="SUPFAM" id="SSF81383">
    <property type="entry name" value="F-box domain"/>
    <property type="match status" value="1"/>
</dbReference>
<feature type="domain" description="F-box" evidence="2">
    <location>
        <begin position="19"/>
        <end position="64"/>
    </location>
</feature>
<dbReference type="PROSITE" id="PS50181">
    <property type="entry name" value="FBOX"/>
    <property type="match status" value="1"/>
</dbReference>
<keyword evidence="4" id="KW-1185">Reference proteome</keyword>
<dbReference type="InterPro" id="IPR036322">
    <property type="entry name" value="WD40_repeat_dom_sf"/>
</dbReference>
<accession>A0A9N8JI26</accession>
<dbReference type="InterPro" id="IPR001810">
    <property type="entry name" value="F-box_dom"/>
</dbReference>
<evidence type="ECO:0000313" key="4">
    <source>
        <dbReference type="Proteomes" id="UP000716446"/>
    </source>
</evidence>
<name>A0A9N8JI26_9PEZI</name>
<dbReference type="InterPro" id="IPR015943">
    <property type="entry name" value="WD40/YVTN_repeat-like_dom_sf"/>
</dbReference>
<dbReference type="PANTHER" id="PTHR14381:SF1">
    <property type="entry name" value="F-BOX_WD REPEAT-CONTAINING PROTEIN 4"/>
    <property type="match status" value="1"/>
</dbReference>
<dbReference type="InterPro" id="IPR036047">
    <property type="entry name" value="F-box-like_dom_sf"/>
</dbReference>
<sequence length="622" mass="69256">MNFEKQRLSVRLKDRRIPTTTLVDLPTELLNQVVSHCPATSVGHLSRTSRSLHEFVEKEGWRTFTQAHFANLNSSTHWRDAAHSLTTLSRNWQRRAFLATYLGPSGDATTLPSGQAMKKWRRPAGQTMGFQPAVDSYEHFVGSRWIDRRQVVAWSAGAELVVRVKVRDASTEEAYRTASPQDKKEKFENNGTRVRWWTYKPLSSVEGRDDITSVRILKPADQQSRNSIDSSERIIFGTANGDLQLVEVPPTSDGGVIKTYYVTNGLSVRSTSLSTDIGSTQDQTQHLAANLSDSHVALYQVDPAQFKVAPVSEINAILQSRKGCRIWSTKFLDSKRLAVGLGPSVKPINIFEIRPEGIVEEPMRKIGLTGSADELEPVKASSIYPIEPLVDSNGGRNGNLFLSGGYDGIVRLHDLRSPSPFTAVYHDPTDDAAIYSLLSRGRDRVVAGASRHGLLKMFDLRMSGGSIYDYAGASDTNDSSTGDWNIFINPRDRYVNSTWRGPNSWMRRSAEGSVYNLSSPSPTSPFIFAGVENAVVEFNFSSVLDKHPDPIFLGSSTEKKGKRDSMPSYLQHKQDILNLAMYSQGTDGSREGMKLRTQHSVEETLGRDINPAGLDERWRENQ</sequence>
<dbReference type="SMART" id="SM00256">
    <property type="entry name" value="FBOX"/>
    <property type="match status" value="1"/>
</dbReference>
<dbReference type="Pfam" id="PF00646">
    <property type="entry name" value="F-box"/>
    <property type="match status" value="1"/>
</dbReference>
<dbReference type="InterPro" id="IPR052301">
    <property type="entry name" value="SCF_F-box/WD-repeat"/>
</dbReference>
<dbReference type="GO" id="GO:0031146">
    <property type="term" value="P:SCF-dependent proteasomal ubiquitin-dependent protein catabolic process"/>
    <property type="evidence" value="ECO:0007669"/>
    <property type="project" value="TreeGrafter"/>
</dbReference>
<protein>
    <recommendedName>
        <fullName evidence="2">F-box domain-containing protein</fullName>
    </recommendedName>
</protein>
<dbReference type="Gene3D" id="2.130.10.10">
    <property type="entry name" value="YVTN repeat-like/Quinoprotein amine dehydrogenase"/>
    <property type="match status" value="1"/>
</dbReference>
<dbReference type="Proteomes" id="UP000716446">
    <property type="component" value="Unassembled WGS sequence"/>
</dbReference>
<organism evidence="3 4">
    <name type="scientific">Aureobasidium vineae</name>
    <dbReference type="NCBI Taxonomy" id="2773715"/>
    <lineage>
        <taxon>Eukaryota</taxon>
        <taxon>Fungi</taxon>
        <taxon>Dikarya</taxon>
        <taxon>Ascomycota</taxon>
        <taxon>Pezizomycotina</taxon>
        <taxon>Dothideomycetes</taxon>
        <taxon>Dothideomycetidae</taxon>
        <taxon>Dothideales</taxon>
        <taxon>Saccotheciaceae</taxon>
        <taxon>Aureobasidium</taxon>
    </lineage>
</organism>
<dbReference type="PANTHER" id="PTHR14381">
    <property type="entry name" value="DACTYLIN"/>
    <property type="match status" value="1"/>
</dbReference>
<evidence type="ECO:0000256" key="1">
    <source>
        <dbReference type="SAM" id="MobiDB-lite"/>
    </source>
</evidence>
<comment type="caution">
    <text evidence="3">The sequence shown here is derived from an EMBL/GenBank/DDBJ whole genome shotgun (WGS) entry which is preliminary data.</text>
</comment>
<dbReference type="Gene3D" id="1.20.1280.50">
    <property type="match status" value="1"/>
</dbReference>
<reference evidence="3" key="1">
    <citation type="submission" date="2020-06" db="EMBL/GenBank/DDBJ databases">
        <authorList>
            <person name="Onetto C."/>
        </authorList>
    </citation>
    <scope>NUCLEOTIDE SEQUENCE</scope>
</reference>
<gene>
    <name evidence="3" type="ORF">AWRI4619_LOCUS5354</name>
</gene>
<dbReference type="CDD" id="cd09917">
    <property type="entry name" value="F-box_SF"/>
    <property type="match status" value="1"/>
</dbReference>
<proteinExistence type="predicted"/>
<feature type="region of interest" description="Disordered" evidence="1">
    <location>
        <begin position="603"/>
        <end position="622"/>
    </location>
</feature>
<evidence type="ECO:0000313" key="3">
    <source>
        <dbReference type="EMBL" id="CAD0088606.1"/>
    </source>
</evidence>
<dbReference type="SUPFAM" id="SSF50978">
    <property type="entry name" value="WD40 repeat-like"/>
    <property type="match status" value="1"/>
</dbReference>
<dbReference type="AlphaFoldDB" id="A0A9N8JI26"/>
<dbReference type="EMBL" id="CAIJEN010000007">
    <property type="protein sequence ID" value="CAD0088606.1"/>
    <property type="molecule type" value="Genomic_DNA"/>
</dbReference>